<dbReference type="EMBL" id="JBAMIC010000004">
    <property type="protein sequence ID" value="KAK7107881.1"/>
    <property type="molecule type" value="Genomic_DNA"/>
</dbReference>
<feature type="compositionally biased region" description="Basic and acidic residues" evidence="1">
    <location>
        <begin position="275"/>
        <end position="288"/>
    </location>
</feature>
<keyword evidence="3" id="KW-0732">Signal</keyword>
<feature type="region of interest" description="Disordered" evidence="1">
    <location>
        <begin position="161"/>
        <end position="317"/>
    </location>
</feature>
<feature type="region of interest" description="Disordered" evidence="1">
    <location>
        <begin position="104"/>
        <end position="141"/>
    </location>
</feature>
<evidence type="ECO:0000313" key="4">
    <source>
        <dbReference type="EMBL" id="KAK7107881.1"/>
    </source>
</evidence>
<proteinExistence type="predicted"/>
<dbReference type="Proteomes" id="UP001374579">
    <property type="component" value="Unassembled WGS sequence"/>
</dbReference>
<feature type="compositionally biased region" description="Low complexity" evidence="1">
    <location>
        <begin position="111"/>
        <end position="133"/>
    </location>
</feature>
<keyword evidence="2" id="KW-0472">Membrane</keyword>
<sequence length="336" mass="36324">MDQRTVVLIFCCSVLLFPTSVVAMSSTSTTTTTTNTTEQTTSTPASTTTTTVSKSPACDDDSGVGRGIGIGIGIMLCIIAAVVGALVFVLWRRGWTLPWNTDLSSTHDNTKGTVTTVKPKTFTRQNNGNSNSSPVNGAENIGNYTKFNSEIAEGARPGYAPLQKTASVDPGVYEDPDKKRSVRSQRPTSDVYEDPEKSAQRPTSDVYEDPEKSAQRPTSDVYVEPEKSAQRPTSDVYVEPEKAAADNSDSEDYVIPVPTALGKGPGAKVPLPERVSPEGKRRSSLRDDEPGDIYQNTPPRPRRNPGTTGPPDGVTDSIYIDMDVRGRQESFYMNTD</sequence>
<gene>
    <name evidence="4" type="ORF">V1264_015721</name>
</gene>
<name>A0AAN9GH43_9CAEN</name>
<dbReference type="AlphaFoldDB" id="A0AAN9GH43"/>
<comment type="caution">
    <text evidence="4">The sequence shown here is derived from an EMBL/GenBank/DDBJ whole genome shotgun (WGS) entry which is preliminary data.</text>
</comment>
<evidence type="ECO:0000256" key="3">
    <source>
        <dbReference type="SAM" id="SignalP"/>
    </source>
</evidence>
<evidence type="ECO:0000313" key="5">
    <source>
        <dbReference type="Proteomes" id="UP001374579"/>
    </source>
</evidence>
<keyword evidence="5" id="KW-1185">Reference proteome</keyword>
<feature type="transmembrane region" description="Helical" evidence="2">
    <location>
        <begin position="68"/>
        <end position="91"/>
    </location>
</feature>
<feature type="region of interest" description="Disordered" evidence="1">
    <location>
        <begin position="27"/>
        <end position="58"/>
    </location>
</feature>
<protein>
    <submittedName>
        <fullName evidence="4">Uncharacterized protein</fullName>
    </submittedName>
</protein>
<keyword evidence="2" id="KW-0812">Transmembrane</keyword>
<keyword evidence="2" id="KW-1133">Transmembrane helix</keyword>
<reference evidence="4 5" key="1">
    <citation type="submission" date="2024-02" db="EMBL/GenBank/DDBJ databases">
        <title>Chromosome-scale genome assembly of the rough periwinkle Littorina saxatilis.</title>
        <authorList>
            <person name="De Jode A."/>
            <person name="Faria R."/>
            <person name="Formenti G."/>
            <person name="Sims Y."/>
            <person name="Smith T.P."/>
            <person name="Tracey A."/>
            <person name="Wood J.M.D."/>
            <person name="Zagrodzka Z.B."/>
            <person name="Johannesson K."/>
            <person name="Butlin R.K."/>
            <person name="Leder E.H."/>
        </authorList>
    </citation>
    <scope>NUCLEOTIDE SEQUENCE [LARGE SCALE GENOMIC DNA]</scope>
    <source>
        <strain evidence="4">Snail1</strain>
        <tissue evidence="4">Muscle</tissue>
    </source>
</reference>
<evidence type="ECO:0000256" key="1">
    <source>
        <dbReference type="SAM" id="MobiDB-lite"/>
    </source>
</evidence>
<feature type="compositionally biased region" description="Low complexity" evidence="1">
    <location>
        <begin position="27"/>
        <end position="56"/>
    </location>
</feature>
<evidence type="ECO:0000256" key="2">
    <source>
        <dbReference type="SAM" id="Phobius"/>
    </source>
</evidence>
<feature type="chain" id="PRO_5043018665" evidence="3">
    <location>
        <begin position="24"/>
        <end position="336"/>
    </location>
</feature>
<accession>A0AAN9GH43</accession>
<organism evidence="4 5">
    <name type="scientific">Littorina saxatilis</name>
    <dbReference type="NCBI Taxonomy" id="31220"/>
    <lineage>
        <taxon>Eukaryota</taxon>
        <taxon>Metazoa</taxon>
        <taxon>Spiralia</taxon>
        <taxon>Lophotrochozoa</taxon>
        <taxon>Mollusca</taxon>
        <taxon>Gastropoda</taxon>
        <taxon>Caenogastropoda</taxon>
        <taxon>Littorinimorpha</taxon>
        <taxon>Littorinoidea</taxon>
        <taxon>Littorinidae</taxon>
        <taxon>Littorina</taxon>
    </lineage>
</organism>
<feature type="signal peptide" evidence="3">
    <location>
        <begin position="1"/>
        <end position="23"/>
    </location>
</feature>